<dbReference type="PIRSF" id="PIRSF005096">
    <property type="entry name" value="GALM"/>
    <property type="match status" value="1"/>
</dbReference>
<proteinExistence type="inferred from homology"/>
<feature type="binding site" evidence="10">
    <location>
        <position position="250"/>
    </location>
    <ligand>
        <name>beta-D-galactose</name>
        <dbReference type="ChEBI" id="CHEBI:27667"/>
    </ligand>
</feature>
<dbReference type="InterPro" id="IPR047215">
    <property type="entry name" value="Galactose_mutarotase-like"/>
</dbReference>
<evidence type="ECO:0000256" key="1">
    <source>
        <dbReference type="ARBA" id="ARBA00001614"/>
    </source>
</evidence>
<evidence type="ECO:0000256" key="10">
    <source>
        <dbReference type="PIRSR" id="PIRSR005096-2"/>
    </source>
</evidence>
<dbReference type="PANTHER" id="PTHR10091">
    <property type="entry name" value="ALDOSE-1-EPIMERASE"/>
    <property type="match status" value="1"/>
</dbReference>
<dbReference type="Proteomes" id="UP000184082">
    <property type="component" value="Unassembled WGS sequence"/>
</dbReference>
<dbReference type="EC" id="5.1.3.3" evidence="4 8"/>
<evidence type="ECO:0000256" key="2">
    <source>
        <dbReference type="ARBA" id="ARBA00005028"/>
    </source>
</evidence>
<evidence type="ECO:0000256" key="7">
    <source>
        <dbReference type="ARBA" id="ARBA00023277"/>
    </source>
</evidence>
<organism evidence="12 13">
    <name type="scientific">Caminicella sporogenes DSM 14501</name>
    <dbReference type="NCBI Taxonomy" id="1121266"/>
    <lineage>
        <taxon>Bacteria</taxon>
        <taxon>Bacillati</taxon>
        <taxon>Bacillota</taxon>
        <taxon>Clostridia</taxon>
        <taxon>Peptostreptococcales</taxon>
        <taxon>Caminicellaceae</taxon>
        <taxon>Caminicella</taxon>
    </lineage>
</organism>
<evidence type="ECO:0000313" key="13">
    <source>
        <dbReference type="Proteomes" id="UP000184082"/>
    </source>
</evidence>
<evidence type="ECO:0000256" key="11">
    <source>
        <dbReference type="PIRSR" id="PIRSR005096-3"/>
    </source>
</evidence>
<evidence type="ECO:0000256" key="8">
    <source>
        <dbReference type="PIRNR" id="PIRNR005096"/>
    </source>
</evidence>
<dbReference type="UniPathway" id="UPA00242"/>
<dbReference type="Pfam" id="PF01263">
    <property type="entry name" value="Aldose_epim"/>
    <property type="match status" value="1"/>
</dbReference>
<evidence type="ECO:0000256" key="3">
    <source>
        <dbReference type="ARBA" id="ARBA00006206"/>
    </source>
</evidence>
<dbReference type="RefSeq" id="WP_072966200.1">
    <property type="nucleotide sequence ID" value="NZ_FRAJ01000006.1"/>
</dbReference>
<gene>
    <name evidence="12" type="ORF">SAMN02745883_00928</name>
</gene>
<dbReference type="AlphaFoldDB" id="A0A1M6NL41"/>
<evidence type="ECO:0000313" key="12">
    <source>
        <dbReference type="EMBL" id="SHJ96438.1"/>
    </source>
</evidence>
<dbReference type="CDD" id="cd09019">
    <property type="entry name" value="galactose_mutarotase_like"/>
    <property type="match status" value="1"/>
</dbReference>
<evidence type="ECO:0000256" key="4">
    <source>
        <dbReference type="ARBA" id="ARBA00013185"/>
    </source>
</evidence>
<dbReference type="Gene3D" id="2.70.98.10">
    <property type="match status" value="1"/>
</dbReference>
<feature type="active site" description="Proton acceptor" evidence="9">
    <location>
        <position position="310"/>
    </location>
</feature>
<evidence type="ECO:0000256" key="5">
    <source>
        <dbReference type="ARBA" id="ARBA00014165"/>
    </source>
</evidence>
<keyword evidence="13" id="KW-1185">Reference proteome</keyword>
<dbReference type="GO" id="GO:0033499">
    <property type="term" value="P:galactose catabolic process via UDP-galactose, Leloir pathway"/>
    <property type="evidence" value="ECO:0007669"/>
    <property type="project" value="TreeGrafter"/>
</dbReference>
<dbReference type="InterPro" id="IPR018052">
    <property type="entry name" value="Ald1_epimerase_CS"/>
</dbReference>
<feature type="active site" description="Proton donor" evidence="9">
    <location>
        <position position="178"/>
    </location>
</feature>
<feature type="binding site" evidence="11">
    <location>
        <begin position="178"/>
        <end position="180"/>
    </location>
    <ligand>
        <name>beta-D-galactose</name>
        <dbReference type="ChEBI" id="CHEBI:27667"/>
    </ligand>
</feature>
<dbReference type="EMBL" id="FRAJ01000006">
    <property type="protein sequence ID" value="SHJ96438.1"/>
    <property type="molecule type" value="Genomic_DNA"/>
</dbReference>
<dbReference type="InterPro" id="IPR015443">
    <property type="entry name" value="Aldose_1-epimerase"/>
</dbReference>
<evidence type="ECO:0000256" key="9">
    <source>
        <dbReference type="PIRSR" id="PIRSR005096-1"/>
    </source>
</evidence>
<dbReference type="InterPro" id="IPR008183">
    <property type="entry name" value="Aldose_1/G6P_1-epimerase"/>
</dbReference>
<dbReference type="InterPro" id="IPR014718">
    <property type="entry name" value="GH-type_carb-bd"/>
</dbReference>
<reference evidence="12 13" key="1">
    <citation type="submission" date="2016-11" db="EMBL/GenBank/DDBJ databases">
        <authorList>
            <person name="Jaros S."/>
            <person name="Januszkiewicz K."/>
            <person name="Wedrychowicz H."/>
        </authorList>
    </citation>
    <scope>NUCLEOTIDE SEQUENCE [LARGE SCALE GENOMIC DNA]</scope>
    <source>
        <strain evidence="12 13">DSM 14501</strain>
    </source>
</reference>
<accession>A0A1M6NL41</accession>
<evidence type="ECO:0000256" key="6">
    <source>
        <dbReference type="ARBA" id="ARBA00023235"/>
    </source>
</evidence>
<dbReference type="PANTHER" id="PTHR10091:SF0">
    <property type="entry name" value="GALACTOSE MUTAROTASE"/>
    <property type="match status" value="1"/>
</dbReference>
<name>A0A1M6NL41_9FIRM</name>
<dbReference type="PROSITE" id="PS00545">
    <property type="entry name" value="ALDOSE_1_EPIMERASE"/>
    <property type="match status" value="1"/>
</dbReference>
<dbReference type="NCBIfam" id="NF008277">
    <property type="entry name" value="PRK11055.1"/>
    <property type="match status" value="1"/>
</dbReference>
<dbReference type="GO" id="GO:0006006">
    <property type="term" value="P:glucose metabolic process"/>
    <property type="evidence" value="ECO:0007669"/>
    <property type="project" value="TreeGrafter"/>
</dbReference>
<protein>
    <recommendedName>
        <fullName evidence="5 8">Aldose 1-epimerase</fullName>
        <ecNumber evidence="4 8">5.1.3.3</ecNumber>
    </recommendedName>
</protein>
<comment type="catalytic activity">
    <reaction evidence="1 8">
        <text>alpha-D-glucose = beta-D-glucose</text>
        <dbReference type="Rhea" id="RHEA:10264"/>
        <dbReference type="ChEBI" id="CHEBI:15903"/>
        <dbReference type="ChEBI" id="CHEBI:17925"/>
        <dbReference type="EC" id="5.1.3.3"/>
    </reaction>
</comment>
<dbReference type="STRING" id="1121266.SAMN02745883_00928"/>
<comment type="pathway">
    <text evidence="2 8">Carbohydrate metabolism; hexose metabolism.</text>
</comment>
<keyword evidence="6 8" id="KW-0413">Isomerase</keyword>
<dbReference type="GO" id="GO:0004034">
    <property type="term" value="F:aldose 1-epimerase activity"/>
    <property type="evidence" value="ECO:0007669"/>
    <property type="project" value="UniProtKB-EC"/>
</dbReference>
<comment type="similarity">
    <text evidence="3 8">Belongs to the aldose epimerase family.</text>
</comment>
<sequence length="347" mass="40252">MYFVESILKKKDKKIKLITVRNKKNMEVKFLNYGAAIVEILVPDRYGNIENVVLTYENIEDYIENPSYFGVTVGRTSGRIANGRFMLDGKIYNLNRNFGINHGHGGTTGFSFRIWDYNIIERETATSVEFTYFSKDMEENYPGNLYVKVTYTLTDNNELLIEYEGNTDKKTICNLTNHSYFNLSGNYKRKITEQYLKIKASSYLELDNNQIPTGKFIDVKNTPMDFNEAKLIGKDIHKDYPQLKIANGYDHVWILSEIKNQIEMYDKFSGRKMVINTTYPSVVVYSHNFSNGEKLKYGKVGSKHDGICFETQYEPDGINHDSLNSAILDVNEKYYEKTELKFDIETL</sequence>
<dbReference type="GO" id="GO:0005737">
    <property type="term" value="C:cytoplasm"/>
    <property type="evidence" value="ECO:0007669"/>
    <property type="project" value="TreeGrafter"/>
</dbReference>
<dbReference type="GO" id="GO:0030246">
    <property type="term" value="F:carbohydrate binding"/>
    <property type="evidence" value="ECO:0007669"/>
    <property type="project" value="InterPro"/>
</dbReference>
<keyword evidence="7 8" id="KW-0119">Carbohydrate metabolism</keyword>
<dbReference type="InterPro" id="IPR011013">
    <property type="entry name" value="Gal_mutarotase_sf_dom"/>
</dbReference>
<dbReference type="SUPFAM" id="SSF74650">
    <property type="entry name" value="Galactose mutarotase-like"/>
    <property type="match status" value="1"/>
</dbReference>